<proteinExistence type="predicted"/>
<accession>A0ABQ8UG44</accession>
<feature type="compositionally biased region" description="Polar residues" evidence="1">
    <location>
        <begin position="694"/>
        <end position="705"/>
    </location>
</feature>
<gene>
    <name evidence="2" type="ORF">PAPYR_6063</name>
</gene>
<name>A0ABQ8UG44_9EUKA</name>
<evidence type="ECO:0000313" key="3">
    <source>
        <dbReference type="Proteomes" id="UP001141327"/>
    </source>
</evidence>
<feature type="region of interest" description="Disordered" evidence="1">
    <location>
        <begin position="671"/>
        <end position="705"/>
    </location>
</feature>
<protein>
    <recommendedName>
        <fullName evidence="4">TLDc domain-containing protein</fullName>
    </recommendedName>
</protein>
<keyword evidence="3" id="KW-1185">Reference proteome</keyword>
<reference evidence="2" key="1">
    <citation type="journal article" date="2022" name="bioRxiv">
        <title>Genomics of Preaxostyla Flagellates Illuminates Evolutionary Transitions and the Path Towards Mitochondrial Loss.</title>
        <authorList>
            <person name="Novak L.V.F."/>
            <person name="Treitli S.C."/>
            <person name="Pyrih J."/>
            <person name="Halakuc P."/>
            <person name="Pipaliya S.V."/>
            <person name="Vacek V."/>
            <person name="Brzon O."/>
            <person name="Soukal P."/>
            <person name="Eme L."/>
            <person name="Dacks J.B."/>
            <person name="Karnkowska A."/>
            <person name="Elias M."/>
            <person name="Hampl V."/>
        </authorList>
    </citation>
    <scope>NUCLEOTIDE SEQUENCE</scope>
    <source>
        <strain evidence="2">RCP-MX</strain>
    </source>
</reference>
<sequence length="705" mass="77295">MVLAATRAHLEEEIGMFVEEARSLIKLLPAIVHEPIGEGVPDPDSLDYRRFPYAIVNLLGSLEILLDRAKFVRCALLHDYLELLGPALNEALWVIDHVFFFPTAQLLRAFFQVALACDCHSWREGFERLCGLMTPQQGAQLRELWGKHDDSQTEPTQLLPTFCLPDGVIPAFRDKCGDLFRRFLKFEDRLEAAVPLWMSANQQTLALLRDLASPALRDALACRQSHPHAREHCYLATCRRHLDTRGPSLFPVTLLLTNPGATATILAVSGSLTDLEVSRNAGWSGDPFISDCPQGEPHLLDEWEGFTRLHADDACRAAGWRRERLGVLETLPEDARVLDLGTSANLSRHLGTAAIRHPGMTFVALDPAFAPRYTIRLRPLGAPSATTSATPTSRDPIDAAPTPRDAAPTPIDAAPTPRPTHPVTARQVAPSPHDPVPAALTIEVRLTPCVSWCDAATGQWHSTCQPAGGTSPDDGTVRRALEAILGAPQLGNSDTPGVWVASRDGHPWCEARLVDPPGEISPQRNTYLQRAGRVHFGKVHAQPAFPWVPQGPIRTPPVDVAPSFSTAGARFPTNLFFFGGSLADFTASTAPRLLPGGSRPFDLITAYCFPGDDHMPDFFRDPVDRTLPTAFFRGLLKLSANGGRYVVDDGDWLSMYRLHIGDDRNGRLDLESKQSHDGCEAADEVPSDPWSLHFHQSSDGSILIE</sequence>
<dbReference type="EMBL" id="JAPMOS010000032">
    <property type="protein sequence ID" value="KAJ4458244.1"/>
    <property type="molecule type" value="Genomic_DNA"/>
</dbReference>
<evidence type="ECO:0000313" key="2">
    <source>
        <dbReference type="EMBL" id="KAJ4458244.1"/>
    </source>
</evidence>
<evidence type="ECO:0008006" key="4">
    <source>
        <dbReference type="Google" id="ProtNLM"/>
    </source>
</evidence>
<evidence type="ECO:0000256" key="1">
    <source>
        <dbReference type="SAM" id="MobiDB-lite"/>
    </source>
</evidence>
<comment type="caution">
    <text evidence="2">The sequence shown here is derived from an EMBL/GenBank/DDBJ whole genome shotgun (WGS) entry which is preliminary data.</text>
</comment>
<dbReference type="Proteomes" id="UP001141327">
    <property type="component" value="Unassembled WGS sequence"/>
</dbReference>
<feature type="compositionally biased region" description="Low complexity" evidence="1">
    <location>
        <begin position="382"/>
        <end position="415"/>
    </location>
</feature>
<organism evidence="2 3">
    <name type="scientific">Paratrimastix pyriformis</name>
    <dbReference type="NCBI Taxonomy" id="342808"/>
    <lineage>
        <taxon>Eukaryota</taxon>
        <taxon>Metamonada</taxon>
        <taxon>Preaxostyla</taxon>
        <taxon>Paratrimastigidae</taxon>
        <taxon>Paratrimastix</taxon>
    </lineage>
</organism>
<feature type="region of interest" description="Disordered" evidence="1">
    <location>
        <begin position="381"/>
        <end position="433"/>
    </location>
</feature>